<organism evidence="4 5">
    <name type="scientific">Nocardiopsis gilva YIM 90087</name>
    <dbReference type="NCBI Taxonomy" id="1235441"/>
    <lineage>
        <taxon>Bacteria</taxon>
        <taxon>Bacillati</taxon>
        <taxon>Actinomycetota</taxon>
        <taxon>Actinomycetes</taxon>
        <taxon>Streptosporangiales</taxon>
        <taxon>Nocardiopsidaceae</taxon>
        <taxon>Nocardiopsis</taxon>
    </lineage>
</organism>
<dbReference type="OrthoDB" id="3863906at2"/>
<feature type="domain" description="HTH marR-type" evidence="3">
    <location>
        <begin position="22"/>
        <end position="71"/>
    </location>
</feature>
<dbReference type="PANTHER" id="PTHR18964:SF149">
    <property type="entry name" value="BIFUNCTIONAL UDP-N-ACETYLGLUCOSAMINE 2-EPIMERASE_N-ACETYLMANNOSAMINE KINASE"/>
    <property type="match status" value="1"/>
</dbReference>
<evidence type="ECO:0000313" key="4">
    <source>
        <dbReference type="EMBL" id="ASU82126.1"/>
    </source>
</evidence>
<name>A0A223S1X4_9ACTN</name>
<evidence type="ECO:0000256" key="2">
    <source>
        <dbReference type="SAM" id="MobiDB-lite"/>
    </source>
</evidence>
<dbReference type="Proteomes" id="UP000215005">
    <property type="component" value="Chromosome"/>
</dbReference>
<dbReference type="Gene3D" id="3.30.420.40">
    <property type="match status" value="2"/>
</dbReference>
<dbReference type="SUPFAM" id="SSF46785">
    <property type="entry name" value="Winged helix' DNA-binding domain"/>
    <property type="match status" value="1"/>
</dbReference>
<feature type="region of interest" description="Disordered" evidence="2">
    <location>
        <begin position="411"/>
        <end position="430"/>
    </location>
</feature>
<dbReference type="GO" id="GO:0003700">
    <property type="term" value="F:DNA-binding transcription factor activity"/>
    <property type="evidence" value="ECO:0007669"/>
    <property type="project" value="InterPro"/>
</dbReference>
<evidence type="ECO:0000259" key="3">
    <source>
        <dbReference type="Pfam" id="PF12802"/>
    </source>
</evidence>
<dbReference type="InterPro" id="IPR036388">
    <property type="entry name" value="WH-like_DNA-bd_sf"/>
</dbReference>
<dbReference type="InterPro" id="IPR000600">
    <property type="entry name" value="ROK"/>
</dbReference>
<dbReference type="PANTHER" id="PTHR18964">
    <property type="entry name" value="ROK (REPRESSOR, ORF, KINASE) FAMILY"/>
    <property type="match status" value="1"/>
</dbReference>
<protein>
    <submittedName>
        <fullName evidence="4">ROK family transcriptional regulator</fullName>
    </submittedName>
</protein>
<dbReference type="InterPro" id="IPR000835">
    <property type="entry name" value="HTH_MarR-typ"/>
</dbReference>
<dbReference type="AlphaFoldDB" id="A0A223S1X4"/>
<comment type="similarity">
    <text evidence="1">Belongs to the ROK (NagC/XylR) family.</text>
</comment>
<dbReference type="EMBL" id="CP022753">
    <property type="protein sequence ID" value="ASU82126.1"/>
    <property type="molecule type" value="Genomic_DNA"/>
</dbReference>
<dbReference type="RefSeq" id="WP_017621309.1">
    <property type="nucleotide sequence ID" value="NZ_ANBG01000404.1"/>
</dbReference>
<dbReference type="Gene3D" id="1.10.10.10">
    <property type="entry name" value="Winged helix-like DNA-binding domain superfamily/Winged helix DNA-binding domain"/>
    <property type="match status" value="1"/>
</dbReference>
<evidence type="ECO:0000313" key="5">
    <source>
        <dbReference type="Proteomes" id="UP000215005"/>
    </source>
</evidence>
<dbReference type="CDD" id="cd24076">
    <property type="entry name" value="ASKHA_ATPase_ROK_BsXylR-like"/>
    <property type="match status" value="1"/>
</dbReference>
<evidence type="ECO:0000256" key="1">
    <source>
        <dbReference type="ARBA" id="ARBA00006479"/>
    </source>
</evidence>
<sequence length="430" mass="43770">MSSVNTGPTGFQAVREANLGVVLRAVRSLAPCSRAAIAAATGLNKTTVSSLVADLISRGLVRETGESTQRRVGRPGVLLALDDSTIAAIGLEVNVDYLSVVAVDLVEQELLTRHISFDARAAGPEACAHRIARATAEAMADPALAGRGVIGVSVAVPALIDAPSGTVTRAPNLGWRDTPLRDRLTHLMAEARLPTAPILVDNDANLGAVAEFRSGHLTRTPDLVYITGEVGIGAGVLTDGNLLRGSTGFAGEIGHIPLMEDGPECGCGRRGCLEAIAGIEPILRAAVPDRVPEGPLSGDGIAHLVDVAVERAEAGDATALDTLHTAGTWLGRGIATLVDIVNPAAVVLGGYFVPMAPWLLPNCRAAVREIAIAPDAGGCRVEPSTLGLSAAARGGAMAMIDALDSGRLPLPPARSAAPAATSGPGPNAPA</sequence>
<dbReference type="InterPro" id="IPR043129">
    <property type="entry name" value="ATPase_NBD"/>
</dbReference>
<reference evidence="4 5" key="1">
    <citation type="submission" date="2017-08" db="EMBL/GenBank/DDBJ databases">
        <title>The complete genome sequence of Nocardiopsis gilva YIM 90087.</title>
        <authorList>
            <person name="Yin M."/>
            <person name="Tang S."/>
        </authorList>
    </citation>
    <scope>NUCLEOTIDE SEQUENCE [LARGE SCALE GENOMIC DNA]</scope>
    <source>
        <strain evidence="4 5">YIM 90087</strain>
    </source>
</reference>
<dbReference type="KEGG" id="ngv:CDO52_04415"/>
<dbReference type="Pfam" id="PF00480">
    <property type="entry name" value="ROK"/>
    <property type="match status" value="1"/>
</dbReference>
<dbReference type="Pfam" id="PF12802">
    <property type="entry name" value="MarR_2"/>
    <property type="match status" value="1"/>
</dbReference>
<accession>A0A223S1X4</accession>
<gene>
    <name evidence="4" type="ORF">CDO52_04415</name>
</gene>
<keyword evidence="5" id="KW-1185">Reference proteome</keyword>
<proteinExistence type="inferred from homology"/>
<feature type="compositionally biased region" description="Low complexity" evidence="2">
    <location>
        <begin position="413"/>
        <end position="430"/>
    </location>
</feature>
<dbReference type="SUPFAM" id="SSF53067">
    <property type="entry name" value="Actin-like ATPase domain"/>
    <property type="match status" value="1"/>
</dbReference>
<dbReference type="InterPro" id="IPR036390">
    <property type="entry name" value="WH_DNA-bd_sf"/>
</dbReference>